<organism evidence="1">
    <name type="scientific">Arion vulgaris</name>
    <dbReference type="NCBI Taxonomy" id="1028688"/>
    <lineage>
        <taxon>Eukaryota</taxon>
        <taxon>Metazoa</taxon>
        <taxon>Spiralia</taxon>
        <taxon>Lophotrochozoa</taxon>
        <taxon>Mollusca</taxon>
        <taxon>Gastropoda</taxon>
        <taxon>Heterobranchia</taxon>
        <taxon>Euthyneura</taxon>
        <taxon>Panpulmonata</taxon>
        <taxon>Eupulmonata</taxon>
        <taxon>Stylommatophora</taxon>
        <taxon>Helicina</taxon>
        <taxon>Arionoidea</taxon>
        <taxon>Arionidae</taxon>
        <taxon>Arion</taxon>
    </lineage>
</organism>
<protein>
    <submittedName>
        <fullName evidence="1">Uncharacterized protein</fullName>
    </submittedName>
</protein>
<gene>
    <name evidence="1" type="primary">ORF21069</name>
</gene>
<feature type="non-terminal residue" evidence="1">
    <location>
        <position position="115"/>
    </location>
</feature>
<dbReference type="EMBL" id="HACG01006853">
    <property type="protein sequence ID" value="CEK53718.1"/>
    <property type="molecule type" value="Transcribed_RNA"/>
</dbReference>
<proteinExistence type="predicted"/>
<sequence>IDLLYILGLRLGLKKTRKYLTTSMQQLFDTFSIVHGGTYTAPENIPVEPSPEYSSYGSDESFLTIKMDLLTNQYKIGSPVDMRSFKTASRRNLNKVLSLSSIGIIDDKDDCVDPR</sequence>
<accession>A0A0B6YC56</accession>
<feature type="non-terminal residue" evidence="1">
    <location>
        <position position="1"/>
    </location>
</feature>
<dbReference type="AlphaFoldDB" id="A0A0B6YC56"/>
<name>A0A0B6YC56_9EUPU</name>
<reference evidence="1" key="1">
    <citation type="submission" date="2014-12" db="EMBL/GenBank/DDBJ databases">
        <title>Insight into the proteome of Arion vulgaris.</title>
        <authorList>
            <person name="Aradska J."/>
            <person name="Bulat T."/>
            <person name="Smidak R."/>
            <person name="Sarate P."/>
            <person name="Gangsoo J."/>
            <person name="Sialana F."/>
            <person name="Bilban M."/>
            <person name="Lubec G."/>
        </authorList>
    </citation>
    <scope>NUCLEOTIDE SEQUENCE</scope>
    <source>
        <tissue evidence="1">Skin</tissue>
    </source>
</reference>
<evidence type="ECO:0000313" key="1">
    <source>
        <dbReference type="EMBL" id="CEK53718.1"/>
    </source>
</evidence>